<dbReference type="AlphaFoldDB" id="A0A0B6YSM8"/>
<feature type="non-terminal residue" evidence="1">
    <location>
        <position position="1"/>
    </location>
</feature>
<proteinExistence type="predicted"/>
<name>A0A0B6YSM8_9EUPU</name>
<sequence length="95" mass="10776">PQPHLPQPQHHYYSTINTYNIVTIILPMGPVPIPAPVESSQICAQAREMANLPFSKFCHSNYVDKFQVVWEPDWVPDPELLSDVLFSLGIIFSIT</sequence>
<organism evidence="1">
    <name type="scientific">Arion vulgaris</name>
    <dbReference type="NCBI Taxonomy" id="1028688"/>
    <lineage>
        <taxon>Eukaryota</taxon>
        <taxon>Metazoa</taxon>
        <taxon>Spiralia</taxon>
        <taxon>Lophotrochozoa</taxon>
        <taxon>Mollusca</taxon>
        <taxon>Gastropoda</taxon>
        <taxon>Heterobranchia</taxon>
        <taxon>Euthyneura</taxon>
        <taxon>Panpulmonata</taxon>
        <taxon>Eupulmonata</taxon>
        <taxon>Stylommatophora</taxon>
        <taxon>Helicina</taxon>
        <taxon>Arionoidea</taxon>
        <taxon>Arionidae</taxon>
        <taxon>Arion</taxon>
    </lineage>
</organism>
<dbReference type="EMBL" id="HACG01012399">
    <property type="protein sequence ID" value="CEK59264.1"/>
    <property type="molecule type" value="Transcribed_RNA"/>
</dbReference>
<evidence type="ECO:0000313" key="1">
    <source>
        <dbReference type="EMBL" id="CEK59264.1"/>
    </source>
</evidence>
<gene>
    <name evidence="1" type="primary">ORF35729</name>
</gene>
<feature type="non-terminal residue" evidence="1">
    <location>
        <position position="95"/>
    </location>
</feature>
<reference evidence="1" key="1">
    <citation type="submission" date="2014-12" db="EMBL/GenBank/DDBJ databases">
        <title>Insight into the proteome of Arion vulgaris.</title>
        <authorList>
            <person name="Aradska J."/>
            <person name="Bulat T."/>
            <person name="Smidak R."/>
            <person name="Sarate P."/>
            <person name="Gangsoo J."/>
            <person name="Sialana F."/>
            <person name="Bilban M."/>
            <person name="Lubec G."/>
        </authorList>
    </citation>
    <scope>NUCLEOTIDE SEQUENCE</scope>
    <source>
        <tissue evidence="1">Skin</tissue>
    </source>
</reference>
<accession>A0A0B6YSM8</accession>
<protein>
    <submittedName>
        <fullName evidence="1">Uncharacterized protein</fullName>
    </submittedName>
</protein>